<proteinExistence type="predicted"/>
<dbReference type="Pfam" id="PF26022">
    <property type="entry name" value="CC_Liprin_beta"/>
    <property type="match status" value="1"/>
</dbReference>
<sequence>LFAGSKVMAEFTNGLPDLGSPVSVDSLPVLQLAEELRLALEIYGGESRDTLRSQLPTSTAQTLFQWLETGLVNRQPCSNNETYQERLERLEGDKESLVLQVSVLTEQVEAQGEKIRDLEASLEEHHHKLVSTEEMLQQELLNRTSLETQKLDLIDEVSYLKLKLVSMEEDHNHTDRDDKQHKAEV</sequence>
<evidence type="ECO:0000256" key="2">
    <source>
        <dbReference type="SAM" id="Coils"/>
    </source>
</evidence>
<dbReference type="Proteomes" id="UP001205998">
    <property type="component" value="Unassembled WGS sequence"/>
</dbReference>
<keyword evidence="1" id="KW-0677">Repeat</keyword>
<dbReference type="InterPro" id="IPR029515">
    <property type="entry name" value="Liprin"/>
</dbReference>
<accession>A0AAD5FI07</accession>
<evidence type="ECO:0000259" key="3">
    <source>
        <dbReference type="Pfam" id="PF26022"/>
    </source>
</evidence>
<feature type="non-terminal residue" evidence="4">
    <location>
        <position position="185"/>
    </location>
</feature>
<dbReference type="GO" id="GO:0048786">
    <property type="term" value="C:presynaptic active zone"/>
    <property type="evidence" value="ECO:0007669"/>
    <property type="project" value="TreeGrafter"/>
</dbReference>
<reference evidence="4" key="1">
    <citation type="submission" date="2018-07" db="EMBL/GenBank/DDBJ databases">
        <title>Comparative genomics of catfishes provides insights into carnivory and benthic adaptation.</title>
        <authorList>
            <person name="Zhang Y."/>
            <person name="Wang D."/>
            <person name="Peng Z."/>
            <person name="Zheng S."/>
            <person name="Shao F."/>
            <person name="Tao W."/>
        </authorList>
    </citation>
    <scope>NUCLEOTIDE SEQUENCE</scope>
    <source>
        <strain evidence="4">Chongqing</strain>
    </source>
</reference>
<dbReference type="AlphaFoldDB" id="A0AAD5FI07"/>
<dbReference type="PANTHER" id="PTHR12587">
    <property type="entry name" value="LAR INTERACTING PROTEIN LIP -RELATED PROTEIN"/>
    <property type="match status" value="1"/>
</dbReference>
<feature type="non-terminal residue" evidence="4">
    <location>
        <position position="1"/>
    </location>
</feature>
<feature type="coiled-coil region" evidence="2">
    <location>
        <begin position="80"/>
        <end position="135"/>
    </location>
</feature>
<name>A0AAD5FI07_SILAS</name>
<dbReference type="InterPro" id="IPR058914">
    <property type="entry name" value="LIPB1/2_CC"/>
</dbReference>
<keyword evidence="2" id="KW-0175">Coiled coil</keyword>
<protein>
    <submittedName>
        <fullName evidence="4">PTPRF interacting protein, binding protein 2b (Liprin beta 2) isoform 2</fullName>
    </submittedName>
</protein>
<dbReference type="EMBL" id="MU551748">
    <property type="protein sequence ID" value="KAI5616152.1"/>
    <property type="molecule type" value="Genomic_DNA"/>
</dbReference>
<organism evidence="4 5">
    <name type="scientific">Silurus asotus</name>
    <name type="common">Amur catfish</name>
    <name type="synonym">Parasilurus asotus</name>
    <dbReference type="NCBI Taxonomy" id="30991"/>
    <lineage>
        <taxon>Eukaryota</taxon>
        <taxon>Metazoa</taxon>
        <taxon>Chordata</taxon>
        <taxon>Craniata</taxon>
        <taxon>Vertebrata</taxon>
        <taxon>Euteleostomi</taxon>
        <taxon>Actinopterygii</taxon>
        <taxon>Neopterygii</taxon>
        <taxon>Teleostei</taxon>
        <taxon>Ostariophysi</taxon>
        <taxon>Siluriformes</taxon>
        <taxon>Siluridae</taxon>
        <taxon>Silurus</taxon>
    </lineage>
</organism>
<gene>
    <name evidence="4" type="ORF">C0J50_24245</name>
</gene>
<evidence type="ECO:0000313" key="5">
    <source>
        <dbReference type="Proteomes" id="UP001205998"/>
    </source>
</evidence>
<dbReference type="GO" id="GO:0007528">
    <property type="term" value="P:neuromuscular junction development"/>
    <property type="evidence" value="ECO:0007669"/>
    <property type="project" value="TreeGrafter"/>
</dbReference>
<dbReference type="PANTHER" id="PTHR12587:SF18">
    <property type="entry name" value="LIPRIN-BETA-2"/>
    <property type="match status" value="1"/>
</dbReference>
<comment type="caution">
    <text evidence="4">The sequence shown here is derived from an EMBL/GenBank/DDBJ whole genome shotgun (WGS) entry which is preliminary data.</text>
</comment>
<evidence type="ECO:0000256" key="1">
    <source>
        <dbReference type="ARBA" id="ARBA00022737"/>
    </source>
</evidence>
<feature type="domain" description="Liprin-beta-1/2 coiled-coil" evidence="3">
    <location>
        <begin position="84"/>
        <end position="184"/>
    </location>
</feature>
<evidence type="ECO:0000313" key="4">
    <source>
        <dbReference type="EMBL" id="KAI5616152.1"/>
    </source>
</evidence>
<keyword evidence="5" id="KW-1185">Reference proteome</keyword>